<dbReference type="Proteomes" id="UP000192247">
    <property type="component" value="Unassembled WGS sequence"/>
</dbReference>
<dbReference type="AlphaFoldDB" id="A0A1V9XUV9"/>
<dbReference type="GO" id="GO:0006606">
    <property type="term" value="P:protein import into nucleus"/>
    <property type="evidence" value="ECO:0007669"/>
    <property type="project" value="TreeGrafter"/>
</dbReference>
<dbReference type="InterPro" id="IPR013598">
    <property type="entry name" value="Exportin-1/Importin-b-like"/>
</dbReference>
<dbReference type="InterPro" id="IPR057941">
    <property type="entry name" value="TPR_TNPO3_IPO13_2nd"/>
</dbReference>
<dbReference type="Pfam" id="PF24140">
    <property type="entry name" value="TPR_TNPO3_IPO13_3rd"/>
    <property type="match status" value="1"/>
</dbReference>
<dbReference type="Pfam" id="PF24139">
    <property type="entry name" value="TPR_TNPO3_IPO13_4th"/>
    <property type="match status" value="1"/>
</dbReference>
<sequence length="963" mass="108030">MENEPRCEVALAAIQALNESNDLQQQERAAKWLEELQKSVYAWKISDELLHRSANAMSCYFAAQTMRIKIQYNFNELPASSYESLRDSLLNHLSKKWPFNVITQLALAISDLALVMPQWKNPLDDIFNRLAPLSSTDPITQVILFEILTVFPQEVMKNTKLKLGQNRRDEVKQNLRLSAHRVIEAMTAVLQATTDDRAHCQVFRALGSWLAAEALPVNDQVLLNDLIPRGFDLLADPQTSETLHDAVSQALSKAIYLAEESRGHPELAMLCNNRVFQLYDTYSRLLSEEDLARLINIVHLFTDMANSLVYDFITTPGQGLGDFRTIELVLHCMQHYDYEVAELTFDFWYKFSEALYKMDSADMQGVYKPYIMRLITALCQHCQFDSDREGLPDKDDDFASFRDRCNDMVVEVAFIVSSKDAFRMLTERLSQMSAQGPPWNVIEATLFTMTALGPNLIPEEHELIPPVVEAVLALPDNCHVAVRYTGIRLLGKLAEWLSRHPRYLEGVLTLVVHSLNTPVASAGAYTLQQVCTFCREQLRPHASNLGDLVISIQQQLGPSGMLSMEAISGLLQGATHVLAESGDRSRLLSLLEVQLKPIDDMLSNPNHQILGRNHLSDPVLWADRVAILFKELCEFRPKSSSSNDHLTEGRQNNSTGVVATIGENAKGLVLTLDDMLTLAQRAWSSLDGILQRWTADTRIVERVSRTIRYMVRFLSTAASPLVEPLVNRLVSTYNIHPHSCFLYLASILVDEFGRMPNCIPGLISLVNTLAATTFQTLNSPEALEQNPDTIEDLFRLCTRCVQRAPRALISSTCFRGVLECSLACLSYQRSDAHAAVLRFLNELLSCTGDDDKTDPALRADIVNIFTEMGAQFVYGFIEAAVLKLPRYLSHDIAEILYDISKLVDRTMYLQWLEAAARSLPVVGVGGSVTVTPAQLDTFLCSARSAKDFKELACAIKVLARLYV</sequence>
<evidence type="ECO:0000313" key="2">
    <source>
        <dbReference type="EMBL" id="OQR77212.1"/>
    </source>
</evidence>
<dbReference type="EMBL" id="MNPL01003828">
    <property type="protein sequence ID" value="OQR77212.1"/>
    <property type="molecule type" value="Genomic_DNA"/>
</dbReference>
<reference evidence="2 3" key="1">
    <citation type="journal article" date="2017" name="Gigascience">
        <title>Draft genome of the honey bee ectoparasitic mite, Tropilaelaps mercedesae, is shaped by the parasitic life history.</title>
        <authorList>
            <person name="Dong X."/>
            <person name="Armstrong S.D."/>
            <person name="Xia D."/>
            <person name="Makepeace B.L."/>
            <person name="Darby A.C."/>
            <person name="Kadowaki T."/>
        </authorList>
    </citation>
    <scope>NUCLEOTIDE SEQUENCE [LARGE SCALE GENOMIC DNA]</scope>
    <source>
        <strain evidence="2">Wuxi-XJTLU</strain>
    </source>
</reference>
<accession>A0A1V9XUV9</accession>
<comment type="caution">
    <text evidence="2">The sequence shown here is derived from an EMBL/GenBank/DDBJ whole genome shotgun (WGS) entry which is preliminary data.</text>
</comment>
<dbReference type="OrthoDB" id="435593at2759"/>
<dbReference type="InterPro" id="IPR011989">
    <property type="entry name" value="ARM-like"/>
</dbReference>
<dbReference type="Pfam" id="PF08389">
    <property type="entry name" value="Xpo1"/>
    <property type="match status" value="1"/>
</dbReference>
<dbReference type="GO" id="GO:0005737">
    <property type="term" value="C:cytoplasm"/>
    <property type="evidence" value="ECO:0007669"/>
    <property type="project" value="TreeGrafter"/>
</dbReference>
<dbReference type="Pfam" id="PF03810">
    <property type="entry name" value="IBN_N"/>
    <property type="match status" value="1"/>
</dbReference>
<keyword evidence="3" id="KW-1185">Reference proteome</keyword>
<dbReference type="PANTHER" id="PTHR12363:SF42">
    <property type="entry name" value="TRANSPORTIN-3"/>
    <property type="match status" value="1"/>
</dbReference>
<gene>
    <name evidence="2" type="ORF">BIW11_07256</name>
</gene>
<dbReference type="Pfam" id="PF24138">
    <property type="entry name" value="TPR_TNPO3_IPO13_2nd"/>
    <property type="match status" value="1"/>
</dbReference>
<dbReference type="SUPFAM" id="SSF48371">
    <property type="entry name" value="ARM repeat"/>
    <property type="match status" value="1"/>
</dbReference>
<evidence type="ECO:0000313" key="3">
    <source>
        <dbReference type="Proteomes" id="UP000192247"/>
    </source>
</evidence>
<dbReference type="STRING" id="418985.A0A1V9XUV9"/>
<evidence type="ECO:0000259" key="1">
    <source>
        <dbReference type="SMART" id="SM00913"/>
    </source>
</evidence>
<dbReference type="PANTHER" id="PTHR12363">
    <property type="entry name" value="TRANSPORTIN 3 AND IMPORTIN 13"/>
    <property type="match status" value="1"/>
</dbReference>
<dbReference type="SMART" id="SM00913">
    <property type="entry name" value="IBN_N"/>
    <property type="match status" value="1"/>
</dbReference>
<organism evidence="2 3">
    <name type="scientific">Tropilaelaps mercedesae</name>
    <dbReference type="NCBI Taxonomy" id="418985"/>
    <lineage>
        <taxon>Eukaryota</taxon>
        <taxon>Metazoa</taxon>
        <taxon>Ecdysozoa</taxon>
        <taxon>Arthropoda</taxon>
        <taxon>Chelicerata</taxon>
        <taxon>Arachnida</taxon>
        <taxon>Acari</taxon>
        <taxon>Parasitiformes</taxon>
        <taxon>Mesostigmata</taxon>
        <taxon>Gamasina</taxon>
        <taxon>Dermanyssoidea</taxon>
        <taxon>Laelapidae</taxon>
        <taxon>Tropilaelaps</taxon>
    </lineage>
</organism>
<protein>
    <submittedName>
        <fullName evidence="2">Transportin-3-like</fullName>
    </submittedName>
</protein>
<dbReference type="FunCoup" id="A0A1V9XUV9">
    <property type="interactions" value="2161"/>
</dbReference>
<proteinExistence type="predicted"/>
<dbReference type="Gene3D" id="1.25.10.10">
    <property type="entry name" value="Leucine-rich Repeat Variant"/>
    <property type="match status" value="1"/>
</dbReference>
<name>A0A1V9XUV9_9ACAR</name>
<dbReference type="GO" id="GO:0031267">
    <property type="term" value="F:small GTPase binding"/>
    <property type="evidence" value="ECO:0007669"/>
    <property type="project" value="InterPro"/>
</dbReference>
<dbReference type="InterPro" id="IPR001494">
    <property type="entry name" value="Importin-beta_N"/>
</dbReference>
<dbReference type="InterPro" id="IPR058537">
    <property type="entry name" value="TPR_TNPO3_IPO13_4th"/>
</dbReference>
<dbReference type="InterPro" id="IPR057942">
    <property type="entry name" value="TPR_TNPO3_IPO13_3rd"/>
</dbReference>
<dbReference type="InParanoid" id="A0A1V9XUV9"/>
<dbReference type="InterPro" id="IPR051345">
    <property type="entry name" value="Importin_beta-like_NTR"/>
</dbReference>
<feature type="domain" description="Importin N-terminal" evidence="1">
    <location>
        <begin position="29"/>
        <end position="95"/>
    </location>
</feature>
<dbReference type="InterPro" id="IPR016024">
    <property type="entry name" value="ARM-type_fold"/>
</dbReference>